<feature type="transmembrane region" description="Helical" evidence="5">
    <location>
        <begin position="175"/>
        <end position="198"/>
    </location>
</feature>
<dbReference type="Proteomes" id="UP000186594">
    <property type="component" value="Unassembled WGS sequence"/>
</dbReference>
<dbReference type="GO" id="GO:0016020">
    <property type="term" value="C:membrane"/>
    <property type="evidence" value="ECO:0007669"/>
    <property type="project" value="UniProtKB-SubCell"/>
</dbReference>
<keyword evidence="4 5" id="KW-0472">Membrane</keyword>
<dbReference type="InterPro" id="IPR006603">
    <property type="entry name" value="PQ-loop_rpt"/>
</dbReference>
<dbReference type="AlphaFoldDB" id="A0A1U7LUZ0"/>
<dbReference type="InterPro" id="IPR051415">
    <property type="entry name" value="LAAT-1"/>
</dbReference>
<dbReference type="PANTHER" id="PTHR16201">
    <property type="entry name" value="SEVEN TRANSMEMBRANE PROTEIN 1-RELATED"/>
    <property type="match status" value="1"/>
</dbReference>
<dbReference type="Pfam" id="PF04193">
    <property type="entry name" value="PQ-loop"/>
    <property type="match status" value="2"/>
</dbReference>
<dbReference type="OMA" id="FYLCNKH"/>
<keyword evidence="2 5" id="KW-0812">Transmembrane</keyword>
<dbReference type="OrthoDB" id="19344at2759"/>
<feature type="transmembrane region" description="Helical" evidence="5">
    <location>
        <begin position="119"/>
        <end position="140"/>
    </location>
</feature>
<keyword evidence="3 5" id="KW-1133">Transmembrane helix</keyword>
<feature type="transmembrane region" description="Helical" evidence="5">
    <location>
        <begin position="15"/>
        <end position="33"/>
    </location>
</feature>
<evidence type="ECO:0000256" key="2">
    <source>
        <dbReference type="ARBA" id="ARBA00022692"/>
    </source>
</evidence>
<comment type="caution">
    <text evidence="6">The sequence shown here is derived from an EMBL/GenBank/DDBJ whole genome shotgun (WGS) entry which is preliminary data.</text>
</comment>
<evidence type="ECO:0000256" key="1">
    <source>
        <dbReference type="ARBA" id="ARBA00004141"/>
    </source>
</evidence>
<keyword evidence="7" id="KW-1185">Reference proteome</keyword>
<evidence type="ECO:0000256" key="5">
    <source>
        <dbReference type="SAM" id="Phobius"/>
    </source>
</evidence>
<feature type="transmembrane region" description="Helical" evidence="5">
    <location>
        <begin position="87"/>
        <end position="112"/>
    </location>
</feature>
<name>A0A1U7LUZ0_NEOID</name>
<sequence length="231" mass="25558">MIFHLDCSAIKTPPLSTSILSIIIVLGVILSYIPQHYRIILKKSSEGISPWFLLLGITSTSDALINILILQYPILKCCQELGPGKCFIATLGIAQIAMGFLMFTIIVVLVTVYPAHEQATLVSLISLVHFIVLIILSLFLQNRTGFANVIGIISAVLAVCQYVPQIMTTYKRKNIGSLSIPMMLLQTPGSFIFVLSLLGREGVIWSTWAIHRSTPGHIVDYLSEIRMERES</sequence>
<evidence type="ECO:0000256" key="3">
    <source>
        <dbReference type="ARBA" id="ARBA00022989"/>
    </source>
</evidence>
<evidence type="ECO:0000256" key="4">
    <source>
        <dbReference type="ARBA" id="ARBA00023136"/>
    </source>
</evidence>
<organism evidence="6 7">
    <name type="scientific">Neolecta irregularis (strain DAH-3)</name>
    <dbReference type="NCBI Taxonomy" id="1198029"/>
    <lineage>
        <taxon>Eukaryota</taxon>
        <taxon>Fungi</taxon>
        <taxon>Dikarya</taxon>
        <taxon>Ascomycota</taxon>
        <taxon>Taphrinomycotina</taxon>
        <taxon>Neolectales</taxon>
        <taxon>Neolectaceae</taxon>
        <taxon>Neolecta</taxon>
    </lineage>
</organism>
<protein>
    <submittedName>
        <fullName evidence="6">Uncharacterized protein</fullName>
    </submittedName>
</protein>
<feature type="transmembrane region" description="Helical" evidence="5">
    <location>
        <begin position="53"/>
        <end position="75"/>
    </location>
</feature>
<feature type="transmembrane region" description="Helical" evidence="5">
    <location>
        <begin position="146"/>
        <end position="163"/>
    </location>
</feature>
<dbReference type="SMART" id="SM00679">
    <property type="entry name" value="CTNS"/>
    <property type="match status" value="2"/>
</dbReference>
<dbReference type="EMBL" id="LXFE01000205">
    <property type="protein sequence ID" value="OLL26331.1"/>
    <property type="molecule type" value="Genomic_DNA"/>
</dbReference>
<gene>
    <name evidence="6" type="ORF">NEOLI_000887</name>
</gene>
<comment type="subcellular location">
    <subcellularLocation>
        <location evidence="1">Membrane</location>
        <topology evidence="1">Multi-pass membrane protein</topology>
    </subcellularLocation>
</comment>
<evidence type="ECO:0000313" key="6">
    <source>
        <dbReference type="EMBL" id="OLL26331.1"/>
    </source>
</evidence>
<reference evidence="6 7" key="1">
    <citation type="submission" date="2016-04" db="EMBL/GenBank/DDBJ databases">
        <title>Evolutionary innovation and constraint leading to complex multicellularity in the Ascomycota.</title>
        <authorList>
            <person name="Cisse O."/>
            <person name="Nguyen A."/>
            <person name="Hewitt D.A."/>
            <person name="Jedd G."/>
            <person name="Stajich J.E."/>
        </authorList>
    </citation>
    <scope>NUCLEOTIDE SEQUENCE [LARGE SCALE GENOMIC DNA]</scope>
    <source>
        <strain evidence="6 7">DAH-3</strain>
    </source>
</reference>
<accession>A0A1U7LUZ0</accession>
<dbReference type="PANTHER" id="PTHR16201:SF11">
    <property type="entry name" value="PQ-LOOP REPEAT-CONTAINING PROTEIN"/>
    <property type="match status" value="1"/>
</dbReference>
<proteinExistence type="predicted"/>
<dbReference type="Gene3D" id="1.20.1280.290">
    <property type="match status" value="2"/>
</dbReference>
<evidence type="ECO:0000313" key="7">
    <source>
        <dbReference type="Proteomes" id="UP000186594"/>
    </source>
</evidence>